<reference evidence="2 3" key="1">
    <citation type="submission" date="2019-06" db="EMBL/GenBank/DDBJ databases">
        <title>Draft genomes of female and male turbot (Scophthalmus maximus).</title>
        <authorList>
            <person name="Xu H."/>
            <person name="Xu X.-W."/>
            <person name="Shao C."/>
            <person name="Chen S."/>
        </authorList>
    </citation>
    <scope>NUCLEOTIDE SEQUENCE [LARGE SCALE GENOMIC DNA]</scope>
    <source>
        <strain evidence="2">Ysfricsl-2016a</strain>
        <tissue evidence="2">Blood</tissue>
    </source>
</reference>
<evidence type="ECO:0000256" key="1">
    <source>
        <dbReference type="SAM" id="MobiDB-lite"/>
    </source>
</evidence>
<feature type="region of interest" description="Disordered" evidence="1">
    <location>
        <begin position="1"/>
        <end position="26"/>
    </location>
</feature>
<dbReference type="EMBL" id="VEVO01000003">
    <property type="protein sequence ID" value="KAF0044583.1"/>
    <property type="molecule type" value="Genomic_DNA"/>
</dbReference>
<protein>
    <submittedName>
        <fullName evidence="2">Uncharacterized protein</fullName>
    </submittedName>
</protein>
<evidence type="ECO:0000313" key="3">
    <source>
        <dbReference type="Proteomes" id="UP000438429"/>
    </source>
</evidence>
<dbReference type="AlphaFoldDB" id="A0A6A4TF07"/>
<gene>
    <name evidence="2" type="ORF">F2P81_003741</name>
</gene>
<dbReference type="Proteomes" id="UP000438429">
    <property type="component" value="Unassembled WGS sequence"/>
</dbReference>
<sequence>MSPRGVDHLETWTRRNAKPTSVRDELCAEDDARPPRVERRLSDAFDDEARRHGKFKGWRARRRIRGVD</sequence>
<organism evidence="2 3">
    <name type="scientific">Scophthalmus maximus</name>
    <name type="common">Turbot</name>
    <name type="synonym">Psetta maxima</name>
    <dbReference type="NCBI Taxonomy" id="52904"/>
    <lineage>
        <taxon>Eukaryota</taxon>
        <taxon>Metazoa</taxon>
        <taxon>Chordata</taxon>
        <taxon>Craniata</taxon>
        <taxon>Vertebrata</taxon>
        <taxon>Euteleostomi</taxon>
        <taxon>Actinopterygii</taxon>
        <taxon>Neopterygii</taxon>
        <taxon>Teleostei</taxon>
        <taxon>Neoteleostei</taxon>
        <taxon>Acanthomorphata</taxon>
        <taxon>Carangaria</taxon>
        <taxon>Pleuronectiformes</taxon>
        <taxon>Pleuronectoidei</taxon>
        <taxon>Scophthalmidae</taxon>
        <taxon>Scophthalmus</taxon>
    </lineage>
</organism>
<name>A0A6A4TF07_SCOMX</name>
<evidence type="ECO:0000313" key="2">
    <source>
        <dbReference type="EMBL" id="KAF0044583.1"/>
    </source>
</evidence>
<accession>A0A6A4TF07</accession>
<feature type="compositionally biased region" description="Basic and acidic residues" evidence="1">
    <location>
        <begin position="1"/>
        <end position="13"/>
    </location>
</feature>
<proteinExistence type="predicted"/>
<comment type="caution">
    <text evidence="2">The sequence shown here is derived from an EMBL/GenBank/DDBJ whole genome shotgun (WGS) entry which is preliminary data.</text>
</comment>